<keyword evidence="6" id="KW-0255">Endonuclease</keyword>
<comment type="caution">
    <text evidence="6">The sequence shown here is derived from an EMBL/GenBank/DDBJ whole genome shotgun (WGS) entry which is preliminary data.</text>
</comment>
<dbReference type="InterPro" id="IPR003265">
    <property type="entry name" value="HhH-GPD_domain"/>
</dbReference>
<gene>
    <name evidence="6" type="ORF">DXC51_06820</name>
</gene>
<dbReference type="GO" id="GO:0006284">
    <property type="term" value="P:base-excision repair"/>
    <property type="evidence" value="ECO:0007669"/>
    <property type="project" value="InterPro"/>
</dbReference>
<dbReference type="Proteomes" id="UP000260812">
    <property type="component" value="Unassembled WGS sequence"/>
</dbReference>
<dbReference type="SUPFAM" id="SSF48150">
    <property type="entry name" value="DNA-glycosylase"/>
    <property type="match status" value="1"/>
</dbReference>
<keyword evidence="6" id="KW-0378">Hydrolase</keyword>
<evidence type="ECO:0000259" key="5">
    <source>
        <dbReference type="SMART" id="SM00478"/>
    </source>
</evidence>
<evidence type="ECO:0000256" key="2">
    <source>
        <dbReference type="ARBA" id="ARBA00022723"/>
    </source>
</evidence>
<dbReference type="GeneID" id="97986598"/>
<dbReference type="AlphaFoldDB" id="A0A3E3I9A5"/>
<dbReference type="Gene3D" id="1.10.1670.10">
    <property type="entry name" value="Helix-hairpin-Helix base-excision DNA repair enzymes (C-terminal)"/>
    <property type="match status" value="1"/>
</dbReference>
<dbReference type="SMART" id="SM00478">
    <property type="entry name" value="ENDO3c"/>
    <property type="match status" value="1"/>
</dbReference>
<dbReference type="InterPro" id="IPR023170">
    <property type="entry name" value="HhH_base_excis_C"/>
</dbReference>
<sequence>MINAKEIYYILLKAYGQPRWWSDDPFVVMLQSVLVQNTTWSSVEKTCAMFVNQLTPEYIEDLSTEELEQIIRPCGFYKAKARTIQALTAWYRKYHFDRQAVHEVPMPRLRKELLSIRGVGAETADVILVYAFYKASFIIDAYTRRFLFRLGYNFSDDTAIKLFFEKELPEDAQFYGWYHWLILEHCISVCKKTPKCDICFLNGDCRQKLPK</sequence>
<keyword evidence="1" id="KW-0004">4Fe-4S</keyword>
<dbReference type="PIRSF" id="PIRSF001435">
    <property type="entry name" value="Nth"/>
    <property type="match status" value="1"/>
</dbReference>
<dbReference type="Gene3D" id="1.10.340.30">
    <property type="entry name" value="Hypothetical protein, domain 2"/>
    <property type="match status" value="1"/>
</dbReference>
<dbReference type="EMBL" id="QVLV01000003">
    <property type="protein sequence ID" value="RGE63644.1"/>
    <property type="molecule type" value="Genomic_DNA"/>
</dbReference>
<dbReference type="GO" id="GO:0004519">
    <property type="term" value="F:endonuclease activity"/>
    <property type="evidence" value="ECO:0007669"/>
    <property type="project" value="UniProtKB-KW"/>
</dbReference>
<dbReference type="PANTHER" id="PTHR10359">
    <property type="entry name" value="A/G-SPECIFIC ADENINE GLYCOSYLASE/ENDONUCLEASE III"/>
    <property type="match status" value="1"/>
</dbReference>
<dbReference type="CDD" id="cd00056">
    <property type="entry name" value="ENDO3c"/>
    <property type="match status" value="1"/>
</dbReference>
<dbReference type="Pfam" id="PF00730">
    <property type="entry name" value="HhH-GPD"/>
    <property type="match status" value="1"/>
</dbReference>
<protein>
    <submittedName>
        <fullName evidence="6">Endonuclease</fullName>
    </submittedName>
</protein>
<keyword evidence="4" id="KW-0411">Iron-sulfur</keyword>
<dbReference type="GO" id="GO:0051539">
    <property type="term" value="F:4 iron, 4 sulfur cluster binding"/>
    <property type="evidence" value="ECO:0007669"/>
    <property type="project" value="UniProtKB-KW"/>
</dbReference>
<evidence type="ECO:0000256" key="3">
    <source>
        <dbReference type="ARBA" id="ARBA00023004"/>
    </source>
</evidence>
<name>A0A3E3I9A5_9FIRM</name>
<evidence type="ECO:0000256" key="1">
    <source>
        <dbReference type="ARBA" id="ARBA00022485"/>
    </source>
</evidence>
<feature type="domain" description="HhH-GPD" evidence="5">
    <location>
        <begin position="34"/>
        <end position="184"/>
    </location>
</feature>
<organism evidence="6 7">
    <name type="scientific">Eisenbergiella massiliensis</name>
    <dbReference type="NCBI Taxonomy" id="1720294"/>
    <lineage>
        <taxon>Bacteria</taxon>
        <taxon>Bacillati</taxon>
        <taxon>Bacillota</taxon>
        <taxon>Clostridia</taxon>
        <taxon>Lachnospirales</taxon>
        <taxon>Lachnospiraceae</taxon>
        <taxon>Eisenbergiella</taxon>
    </lineage>
</organism>
<dbReference type="InterPro" id="IPR011257">
    <property type="entry name" value="DNA_glycosylase"/>
</dbReference>
<dbReference type="PANTHER" id="PTHR10359:SF19">
    <property type="entry name" value="DNA REPAIR GLYCOSYLASE MJ1434-RELATED"/>
    <property type="match status" value="1"/>
</dbReference>
<dbReference type="GO" id="GO:0046872">
    <property type="term" value="F:metal ion binding"/>
    <property type="evidence" value="ECO:0007669"/>
    <property type="project" value="UniProtKB-KW"/>
</dbReference>
<evidence type="ECO:0000313" key="6">
    <source>
        <dbReference type="EMBL" id="RGE63644.1"/>
    </source>
</evidence>
<dbReference type="RefSeq" id="WP_117544120.1">
    <property type="nucleotide sequence ID" value="NZ_JBKUNB010000001.1"/>
</dbReference>
<evidence type="ECO:0000313" key="7">
    <source>
        <dbReference type="Proteomes" id="UP000260812"/>
    </source>
</evidence>
<proteinExistence type="predicted"/>
<keyword evidence="2" id="KW-0479">Metal-binding</keyword>
<keyword evidence="3" id="KW-0408">Iron</keyword>
<keyword evidence="6" id="KW-0540">Nuclease</keyword>
<accession>A0A3E3I9A5</accession>
<evidence type="ECO:0000256" key="4">
    <source>
        <dbReference type="ARBA" id="ARBA00023014"/>
    </source>
</evidence>
<reference evidence="6" key="1">
    <citation type="submission" date="2018-08" db="EMBL/GenBank/DDBJ databases">
        <title>A genome reference for cultivated species of the human gut microbiota.</title>
        <authorList>
            <person name="Zou Y."/>
            <person name="Xue W."/>
            <person name="Luo G."/>
        </authorList>
    </citation>
    <scope>NUCLEOTIDE SEQUENCE [LARGE SCALE GENOMIC DNA]</scope>
    <source>
        <strain evidence="6">TF05-5AC</strain>
    </source>
</reference>
<keyword evidence="7" id="KW-1185">Reference proteome</keyword>